<dbReference type="FunFam" id="1.10.150.60:FF:000021">
    <property type="entry name" value="Chromatin structure-remodeling complex subunit rsc9"/>
    <property type="match status" value="1"/>
</dbReference>
<dbReference type="PROSITE" id="PS51011">
    <property type="entry name" value="ARID"/>
    <property type="match status" value="1"/>
</dbReference>
<dbReference type="SUPFAM" id="SSF48371">
    <property type="entry name" value="ARM repeat"/>
    <property type="match status" value="1"/>
</dbReference>
<evidence type="ECO:0000256" key="5">
    <source>
        <dbReference type="SAM" id="MobiDB-lite"/>
    </source>
</evidence>
<evidence type="ECO:0008006" key="10">
    <source>
        <dbReference type="Google" id="ProtNLM"/>
    </source>
</evidence>
<feature type="domain" description="RFX-type winged-helix" evidence="7">
    <location>
        <begin position="616"/>
        <end position="689"/>
    </location>
</feature>
<name>A0A9P8J083_AURME</name>
<dbReference type="GO" id="GO:0016586">
    <property type="term" value="C:RSC-type complex"/>
    <property type="evidence" value="ECO:0007669"/>
    <property type="project" value="TreeGrafter"/>
</dbReference>
<dbReference type="GO" id="GO:0003677">
    <property type="term" value="F:DNA binding"/>
    <property type="evidence" value="ECO:0007669"/>
    <property type="project" value="InterPro"/>
</dbReference>
<sequence>MPPKKVGQRVDRESSIEKTEEYEEFLKELAAYHEKRGTSMENEPKVETQHIDLLKLYKRVIAEGGYDLVSDTKKKPLMWRKIADELLPGIKNLAGAAFLVKRAYYYNLVAYEISTHWGKEPPPKEVVEDVTAKGGDVMSRTLDNYPNSAVKEKSMANGHSSDNEDNAKDNHDDGEPGSVRSTRGLRQAPPQRVLFQPDTTAPRQTRNQGQHTSQTPASPSPAYANTTPMTLATYEPQQQLPLTLKPVTTPANNAEYYRLKRKQEQEAQASHVAKKHRGLMLPGTGFIGPNIYVRAQLALQSGLPDEEEYALHHLVKISHERGDKYRFDQFAGLAEALVNKLLQVTSLFYDLEWDISYDEASGPRTLDALNGTPDLLHKLQSAVPLDTAHSVETTEFRQALGRITEAGLVIRNMVMLDENAQYISRLPLLRDYFCIVLNLQPHPALVELQYYALETIEQLTKHYDLDATDLLYETLLAQLESNDRGRIVTSLRAIARLGMTYEENKRLELVPLEVVQKLPDWMMLPDEELRSACLDFLFQYTSIADNVETLALDADVQNLVKQLSDLLLYNAKKEVPKMPKPRPSEPHYDSESSAHVPRLCQDVIESLMQFAEPDRSSRWLRMCFEMDPDSEMTQIHLWQSYQATFVKYSQTHQNLIAGEFIKNVSNTFTGASAQVANSKYVIKGIRPRKIALDVDGKELVKCCWRTNPTDVVPQEHIAIFAMESGKECGEFFSNGPKVWEHILSSHLKVPKKAPVTANGDAPQPPQSTSKVAAFDFAAADSSLSYSCKWSSCPRQISGEHSLPVELALLARHINTHLPDSGPLAEQRRQNQHNSKEVEDSVPSNRVWHRTMADERNDAAGLPLGSALVLRNIARGVRKMAHSANGAAATAAAVEEKAHPTDEDEQPPRDGEDDETAVAMPEAPVPASAELMKKIFDPIREKLFFAMAHNPTLKDHLTAVLCAISNGGG</sequence>
<proteinExistence type="predicted"/>
<dbReference type="Proteomes" id="UP000779574">
    <property type="component" value="Unassembled WGS sequence"/>
</dbReference>
<evidence type="ECO:0000256" key="4">
    <source>
        <dbReference type="ARBA" id="ARBA00023242"/>
    </source>
</evidence>
<feature type="domain" description="ARID" evidence="6">
    <location>
        <begin position="19"/>
        <end position="116"/>
    </location>
</feature>
<dbReference type="PROSITE" id="PS51526">
    <property type="entry name" value="RFX_DBD"/>
    <property type="match status" value="1"/>
</dbReference>
<dbReference type="SMART" id="SM01014">
    <property type="entry name" value="ARID"/>
    <property type="match status" value="1"/>
</dbReference>
<organism evidence="8 9">
    <name type="scientific">Aureobasidium melanogenum</name>
    <name type="common">Aureobasidium pullulans var. melanogenum</name>
    <dbReference type="NCBI Taxonomy" id="46634"/>
    <lineage>
        <taxon>Eukaryota</taxon>
        <taxon>Fungi</taxon>
        <taxon>Dikarya</taxon>
        <taxon>Ascomycota</taxon>
        <taxon>Pezizomycotina</taxon>
        <taxon>Dothideomycetes</taxon>
        <taxon>Dothideomycetidae</taxon>
        <taxon>Dothideales</taxon>
        <taxon>Saccotheciaceae</taxon>
        <taxon>Aureobasidium</taxon>
    </lineage>
</organism>
<dbReference type="PANTHER" id="PTHR22970:SF14">
    <property type="entry name" value="AT-RICH INTERACTIVE DOMAIN-CONTAINING PROTEIN 2"/>
    <property type="match status" value="1"/>
</dbReference>
<feature type="compositionally biased region" description="Basic and acidic residues" evidence="5">
    <location>
        <begin position="161"/>
        <end position="174"/>
    </location>
</feature>
<dbReference type="AlphaFoldDB" id="A0A9P8J083"/>
<dbReference type="InterPro" id="IPR001606">
    <property type="entry name" value="ARID_dom"/>
</dbReference>
<evidence type="ECO:0000256" key="1">
    <source>
        <dbReference type="ARBA" id="ARBA00022853"/>
    </source>
</evidence>
<dbReference type="InterPro" id="IPR052406">
    <property type="entry name" value="Chromatin_Remodeling_Comp"/>
</dbReference>
<evidence type="ECO:0000256" key="2">
    <source>
        <dbReference type="ARBA" id="ARBA00023015"/>
    </source>
</evidence>
<reference evidence="8" key="1">
    <citation type="journal article" date="2021" name="J Fungi (Basel)">
        <title>Virulence traits and population genomics of the black yeast Aureobasidium melanogenum.</title>
        <authorList>
            <person name="Cernosa A."/>
            <person name="Sun X."/>
            <person name="Gostincar C."/>
            <person name="Fang C."/>
            <person name="Gunde-Cimerman N."/>
            <person name="Song Z."/>
        </authorList>
    </citation>
    <scope>NUCLEOTIDE SEQUENCE</scope>
    <source>
        <strain evidence="8">EXF-9911</strain>
    </source>
</reference>
<reference evidence="8" key="2">
    <citation type="submission" date="2021-08" db="EMBL/GenBank/DDBJ databases">
        <authorList>
            <person name="Gostincar C."/>
            <person name="Sun X."/>
            <person name="Song Z."/>
            <person name="Gunde-Cimerman N."/>
        </authorList>
    </citation>
    <scope>NUCLEOTIDE SEQUENCE</scope>
    <source>
        <strain evidence="8">EXF-9911</strain>
    </source>
</reference>
<evidence type="ECO:0000256" key="3">
    <source>
        <dbReference type="ARBA" id="ARBA00023163"/>
    </source>
</evidence>
<keyword evidence="1" id="KW-0156">Chromatin regulator</keyword>
<keyword evidence="3" id="KW-0804">Transcription</keyword>
<feature type="compositionally biased region" description="Basic and acidic residues" evidence="5">
    <location>
        <begin position="893"/>
        <end position="909"/>
    </location>
</feature>
<dbReference type="SUPFAM" id="SSF46774">
    <property type="entry name" value="ARID-like"/>
    <property type="match status" value="1"/>
</dbReference>
<accession>A0A9P8J083</accession>
<dbReference type="PANTHER" id="PTHR22970">
    <property type="entry name" value="AT-RICH INTERACTIVE DOMAIN-CONTAINING PROTEIN 2"/>
    <property type="match status" value="1"/>
</dbReference>
<dbReference type="GO" id="GO:0006325">
    <property type="term" value="P:chromatin organization"/>
    <property type="evidence" value="ECO:0007669"/>
    <property type="project" value="UniProtKB-KW"/>
</dbReference>
<feature type="region of interest" description="Disordered" evidence="5">
    <location>
        <begin position="817"/>
        <end position="843"/>
    </location>
</feature>
<feature type="compositionally biased region" description="Polar residues" evidence="5">
    <location>
        <begin position="197"/>
        <end position="227"/>
    </location>
</feature>
<dbReference type="EMBL" id="JAHFXF010001163">
    <property type="protein sequence ID" value="KAG9674224.1"/>
    <property type="molecule type" value="Genomic_DNA"/>
</dbReference>
<evidence type="ECO:0000313" key="8">
    <source>
        <dbReference type="EMBL" id="KAG9674224.1"/>
    </source>
</evidence>
<feature type="region of interest" description="Disordered" evidence="5">
    <location>
        <begin position="886"/>
        <end position="916"/>
    </location>
</feature>
<feature type="region of interest" description="Disordered" evidence="5">
    <location>
        <begin position="152"/>
        <end position="227"/>
    </location>
</feature>
<dbReference type="Pfam" id="PF01388">
    <property type="entry name" value="ARID"/>
    <property type="match status" value="1"/>
</dbReference>
<comment type="caution">
    <text evidence="8">The sequence shown here is derived from an EMBL/GenBank/DDBJ whole genome shotgun (WGS) entry which is preliminary data.</text>
</comment>
<dbReference type="InterPro" id="IPR016024">
    <property type="entry name" value="ARM-type_fold"/>
</dbReference>
<dbReference type="OrthoDB" id="338531at2759"/>
<dbReference type="SMART" id="SM00501">
    <property type="entry name" value="BRIGHT"/>
    <property type="match status" value="1"/>
</dbReference>
<dbReference type="InterPro" id="IPR036431">
    <property type="entry name" value="ARID_dom_sf"/>
</dbReference>
<evidence type="ECO:0000259" key="6">
    <source>
        <dbReference type="PROSITE" id="PS51011"/>
    </source>
</evidence>
<feature type="non-terminal residue" evidence="8">
    <location>
        <position position="1"/>
    </location>
</feature>
<keyword evidence="4" id="KW-0539">Nucleus</keyword>
<dbReference type="Gene3D" id="1.10.150.60">
    <property type="entry name" value="ARID DNA-binding domain"/>
    <property type="match status" value="1"/>
</dbReference>
<evidence type="ECO:0000313" key="9">
    <source>
        <dbReference type="Proteomes" id="UP000779574"/>
    </source>
</evidence>
<dbReference type="CDD" id="cd16100">
    <property type="entry name" value="ARID"/>
    <property type="match status" value="1"/>
</dbReference>
<evidence type="ECO:0000259" key="7">
    <source>
        <dbReference type="PROSITE" id="PS51526"/>
    </source>
</evidence>
<keyword evidence="2" id="KW-0805">Transcription regulation</keyword>
<feature type="compositionally biased region" description="Basic and acidic residues" evidence="5">
    <location>
        <begin position="825"/>
        <end position="838"/>
    </location>
</feature>
<gene>
    <name evidence="8" type="ORF">KCU76_g16346</name>
</gene>
<dbReference type="InterPro" id="IPR003150">
    <property type="entry name" value="DNA-bd_RFX"/>
</dbReference>
<protein>
    <recommendedName>
        <fullName evidence="10">Rsc complex subunit rsc9</fullName>
    </recommendedName>
</protein>
<dbReference type="GO" id="GO:0006355">
    <property type="term" value="P:regulation of DNA-templated transcription"/>
    <property type="evidence" value="ECO:0007669"/>
    <property type="project" value="InterPro"/>
</dbReference>